<dbReference type="EMBL" id="FRCZ01000004">
    <property type="protein sequence ID" value="SHN19701.1"/>
    <property type="molecule type" value="Genomic_DNA"/>
</dbReference>
<evidence type="ECO:0008006" key="3">
    <source>
        <dbReference type="Google" id="ProtNLM"/>
    </source>
</evidence>
<dbReference type="Proteomes" id="UP000184184">
    <property type="component" value="Unassembled WGS sequence"/>
</dbReference>
<dbReference type="STRING" id="1027249.SAMN05216179_2439"/>
<evidence type="ECO:0000313" key="2">
    <source>
        <dbReference type="Proteomes" id="UP000184184"/>
    </source>
</evidence>
<name>A0A1M7PQT8_9BACI</name>
<dbReference type="AlphaFoldDB" id="A0A1M7PQT8"/>
<reference evidence="1 2" key="1">
    <citation type="submission" date="2016-11" db="EMBL/GenBank/DDBJ databases">
        <authorList>
            <person name="Jaros S."/>
            <person name="Januszkiewicz K."/>
            <person name="Wedrychowicz H."/>
        </authorList>
    </citation>
    <scope>NUCLEOTIDE SEQUENCE [LARGE SCALE GENOMIC DNA]</scope>
    <source>
        <strain evidence="1 2">CGMCC 1.10681</strain>
    </source>
</reference>
<gene>
    <name evidence="1" type="ORF">SAMN05216179_2439</name>
</gene>
<sequence length="242" mass="27994">MLHKRMILILSIFILSGCMYPSENLSQNKISNDAQLQMVQQAIEQYAEQNNGLLPIYTKENETPLYQKYMIDFSMLKRNGLLQTVPGTAFENGGSYQYVLVDVEKNPTVKVIDLNVADQVRTIQQRLTIYRDEHTYPPFGDMVEGSVYELDYEELNLEEPPHVKSPYSGENLPVYIDTDGELLIDYRIDLYQKLQETDHNYKNGEDIRPILIKEHPVVPAYSIPFTVKDNEPILAPEIEESW</sequence>
<protein>
    <recommendedName>
        <fullName evidence="3">ABC transporter periplasmic binding protein yphF</fullName>
    </recommendedName>
</protein>
<accession>A0A1M7PQT8</accession>
<organism evidence="1 2">
    <name type="scientific">Gracilibacillus kekensis</name>
    <dbReference type="NCBI Taxonomy" id="1027249"/>
    <lineage>
        <taxon>Bacteria</taxon>
        <taxon>Bacillati</taxon>
        <taxon>Bacillota</taxon>
        <taxon>Bacilli</taxon>
        <taxon>Bacillales</taxon>
        <taxon>Bacillaceae</taxon>
        <taxon>Gracilibacillus</taxon>
    </lineage>
</organism>
<dbReference type="PROSITE" id="PS51257">
    <property type="entry name" value="PROKAR_LIPOPROTEIN"/>
    <property type="match status" value="1"/>
</dbReference>
<dbReference type="OrthoDB" id="2449131at2"/>
<dbReference type="RefSeq" id="WP_073202110.1">
    <property type="nucleotide sequence ID" value="NZ_FRCZ01000004.1"/>
</dbReference>
<keyword evidence="2" id="KW-1185">Reference proteome</keyword>
<proteinExistence type="predicted"/>
<evidence type="ECO:0000313" key="1">
    <source>
        <dbReference type="EMBL" id="SHN19701.1"/>
    </source>
</evidence>